<sequence length="360" mass="38703">MSQEIGVILLGYGLAGKVFHGPLIKATDGLRIDAVVTNNAERIEQVRQDFPRAKIYPTTDAALSECTDSSVVVVANANRAHVTDATKAMNSGRHVVVDKPLAGSEAEALLLAKTASTRGVQLHTFQNRRWDSDFLTLLSFKETGELGTLHRFESRFERLRTIPKGNWRELAAPEELGGVLLDFGAHLVDQALELLGPVTCVDAYARSIRQSDGADDDMQIILTHANGAVSLLIGSQVSAFPDPRFMLLGSHGAIRIAQGDSQESLLRAGAIPNAGDWGTETITAEVSIGHADGTMSSRHLPLSRGLWPDFYAAVRDSILHNAPAPVPLNDVIANLRVLDAARTSASTSQRVHLDSAASHE</sequence>
<dbReference type="EMBL" id="CAEZWR010000002">
    <property type="protein sequence ID" value="CAB4652817.1"/>
    <property type="molecule type" value="Genomic_DNA"/>
</dbReference>
<feature type="domain" description="Gfo/Idh/MocA-like oxidoreductase N-terminal" evidence="3">
    <location>
        <begin position="6"/>
        <end position="123"/>
    </location>
</feature>
<evidence type="ECO:0000259" key="4">
    <source>
        <dbReference type="Pfam" id="PF22725"/>
    </source>
</evidence>
<dbReference type="InterPro" id="IPR055170">
    <property type="entry name" value="GFO_IDH_MocA-like_dom"/>
</dbReference>
<reference evidence="5" key="1">
    <citation type="submission" date="2020-05" db="EMBL/GenBank/DDBJ databases">
        <authorList>
            <person name="Chiriac C."/>
            <person name="Salcher M."/>
            <person name="Ghai R."/>
            <person name="Kavagutti S V."/>
        </authorList>
    </citation>
    <scope>NUCLEOTIDE SEQUENCE</scope>
</reference>
<dbReference type="GO" id="GO:0000166">
    <property type="term" value="F:nucleotide binding"/>
    <property type="evidence" value="ECO:0007669"/>
    <property type="project" value="InterPro"/>
</dbReference>
<dbReference type="SUPFAM" id="SSF51735">
    <property type="entry name" value="NAD(P)-binding Rossmann-fold domains"/>
    <property type="match status" value="1"/>
</dbReference>
<dbReference type="AlphaFoldDB" id="A0A6J6KSS7"/>
<evidence type="ECO:0000256" key="2">
    <source>
        <dbReference type="ARBA" id="ARBA00023002"/>
    </source>
</evidence>
<comment type="similarity">
    <text evidence="1">Belongs to the Gfo/Idh/MocA family.</text>
</comment>
<gene>
    <name evidence="5" type="ORF">UFOPK2282_00033</name>
</gene>
<feature type="domain" description="GFO/IDH/MocA-like oxidoreductase" evidence="4">
    <location>
        <begin position="142"/>
        <end position="255"/>
    </location>
</feature>
<dbReference type="Gene3D" id="3.30.360.10">
    <property type="entry name" value="Dihydrodipicolinate Reductase, domain 2"/>
    <property type="match status" value="1"/>
</dbReference>
<organism evidence="5">
    <name type="scientific">freshwater metagenome</name>
    <dbReference type="NCBI Taxonomy" id="449393"/>
    <lineage>
        <taxon>unclassified sequences</taxon>
        <taxon>metagenomes</taxon>
        <taxon>ecological metagenomes</taxon>
    </lineage>
</organism>
<dbReference type="InterPro" id="IPR036291">
    <property type="entry name" value="NAD(P)-bd_dom_sf"/>
</dbReference>
<dbReference type="PANTHER" id="PTHR43708">
    <property type="entry name" value="CONSERVED EXPRESSED OXIDOREDUCTASE (EUROFUNG)"/>
    <property type="match status" value="1"/>
</dbReference>
<dbReference type="Pfam" id="PF22725">
    <property type="entry name" value="GFO_IDH_MocA_C3"/>
    <property type="match status" value="1"/>
</dbReference>
<dbReference type="Pfam" id="PF01408">
    <property type="entry name" value="GFO_IDH_MocA"/>
    <property type="match status" value="1"/>
</dbReference>
<dbReference type="GO" id="GO:0016491">
    <property type="term" value="F:oxidoreductase activity"/>
    <property type="evidence" value="ECO:0007669"/>
    <property type="project" value="UniProtKB-KW"/>
</dbReference>
<evidence type="ECO:0000313" key="5">
    <source>
        <dbReference type="EMBL" id="CAB4652817.1"/>
    </source>
</evidence>
<proteinExistence type="inferred from homology"/>
<name>A0A6J6KSS7_9ZZZZ</name>
<accession>A0A6J6KSS7</accession>
<protein>
    <submittedName>
        <fullName evidence="5">Unannotated protein</fullName>
    </submittedName>
</protein>
<keyword evidence="2" id="KW-0560">Oxidoreductase</keyword>
<dbReference type="InterPro" id="IPR051317">
    <property type="entry name" value="Gfo/Idh/MocA_oxidoreduct"/>
</dbReference>
<evidence type="ECO:0000259" key="3">
    <source>
        <dbReference type="Pfam" id="PF01408"/>
    </source>
</evidence>
<dbReference type="Gene3D" id="3.40.50.720">
    <property type="entry name" value="NAD(P)-binding Rossmann-like Domain"/>
    <property type="match status" value="1"/>
</dbReference>
<evidence type="ECO:0000256" key="1">
    <source>
        <dbReference type="ARBA" id="ARBA00010928"/>
    </source>
</evidence>
<dbReference type="PANTHER" id="PTHR43708:SF5">
    <property type="entry name" value="CONSERVED EXPRESSED OXIDOREDUCTASE (EUROFUNG)-RELATED"/>
    <property type="match status" value="1"/>
</dbReference>
<dbReference type="SUPFAM" id="SSF55347">
    <property type="entry name" value="Glyceraldehyde-3-phosphate dehydrogenase-like, C-terminal domain"/>
    <property type="match status" value="1"/>
</dbReference>
<dbReference type="InterPro" id="IPR000683">
    <property type="entry name" value="Gfo/Idh/MocA-like_OxRdtase_N"/>
</dbReference>